<protein>
    <submittedName>
        <fullName evidence="2">Uncharacterized protein</fullName>
    </submittedName>
</protein>
<keyword evidence="3" id="KW-1185">Reference proteome</keyword>
<dbReference type="AlphaFoldDB" id="A0A9W8A1D7"/>
<evidence type="ECO:0000256" key="1">
    <source>
        <dbReference type="SAM" id="MobiDB-lite"/>
    </source>
</evidence>
<feature type="compositionally biased region" description="Polar residues" evidence="1">
    <location>
        <begin position="1"/>
        <end position="10"/>
    </location>
</feature>
<feature type="compositionally biased region" description="Basic and acidic residues" evidence="1">
    <location>
        <begin position="52"/>
        <end position="62"/>
    </location>
</feature>
<feature type="region of interest" description="Disordered" evidence="1">
    <location>
        <begin position="1"/>
        <end position="77"/>
    </location>
</feature>
<proteinExistence type="predicted"/>
<dbReference type="EMBL" id="JANBPU010000081">
    <property type="protein sequence ID" value="KAJ1917096.1"/>
    <property type="molecule type" value="Genomic_DNA"/>
</dbReference>
<gene>
    <name evidence="2" type="ORF">H4219_003398</name>
</gene>
<comment type="caution">
    <text evidence="2">The sequence shown here is derived from an EMBL/GenBank/DDBJ whole genome shotgun (WGS) entry which is preliminary data.</text>
</comment>
<accession>A0A9W8A1D7</accession>
<evidence type="ECO:0000313" key="3">
    <source>
        <dbReference type="Proteomes" id="UP001150538"/>
    </source>
</evidence>
<reference evidence="2" key="1">
    <citation type="submission" date="2022-07" db="EMBL/GenBank/DDBJ databases">
        <title>Phylogenomic reconstructions and comparative analyses of Kickxellomycotina fungi.</title>
        <authorList>
            <person name="Reynolds N.K."/>
            <person name="Stajich J.E."/>
            <person name="Barry K."/>
            <person name="Grigoriev I.V."/>
            <person name="Crous P."/>
            <person name="Smith M.E."/>
        </authorList>
    </citation>
    <scope>NUCLEOTIDE SEQUENCE</scope>
    <source>
        <strain evidence="2">NBRC 100468</strain>
    </source>
</reference>
<dbReference type="Proteomes" id="UP001150538">
    <property type="component" value="Unassembled WGS sequence"/>
</dbReference>
<name>A0A9W8A1D7_9FUNG</name>
<sequence>MPKSKVSSKTLEPPPKKAKFIETKPAESNQAATIFATSKEPPPPTPGVSKILDNKTSDKLVEGKSGSSSRPRKSKAAVARIPSKIDSIISNLHIKGVKVHSDIPGYHRILTHKNIIVHSIMTKYDRKAHEKILECNKYMNPFKCLKTSRMGRKIVERPRNFVSQMTARNGDMLEAILLVKERKDPWPRRLFNLKSKSEFGYYEYFINRNLLYACEALDKGDEYIDNLR</sequence>
<feature type="compositionally biased region" description="Polar residues" evidence="1">
    <location>
        <begin position="26"/>
        <end position="36"/>
    </location>
</feature>
<evidence type="ECO:0000313" key="2">
    <source>
        <dbReference type="EMBL" id="KAJ1917096.1"/>
    </source>
</evidence>
<organism evidence="2 3">
    <name type="scientific">Mycoemilia scoparia</name>
    <dbReference type="NCBI Taxonomy" id="417184"/>
    <lineage>
        <taxon>Eukaryota</taxon>
        <taxon>Fungi</taxon>
        <taxon>Fungi incertae sedis</taxon>
        <taxon>Zoopagomycota</taxon>
        <taxon>Kickxellomycotina</taxon>
        <taxon>Kickxellomycetes</taxon>
        <taxon>Kickxellales</taxon>
        <taxon>Kickxellaceae</taxon>
        <taxon>Mycoemilia</taxon>
    </lineage>
</organism>